<dbReference type="PANTHER" id="PTHR40056:SF1">
    <property type="entry name" value="DUF1836 DOMAIN-CONTAINING PROTEIN"/>
    <property type="match status" value="1"/>
</dbReference>
<gene>
    <name evidence="1" type="ORF">HMPREF9087_3268</name>
</gene>
<dbReference type="PANTHER" id="PTHR40056">
    <property type="entry name" value="HYPOTHETICAL CYTOSOLIC PROTEIN"/>
    <property type="match status" value="1"/>
</dbReference>
<dbReference type="AlphaFoldDB" id="F0EPC6"/>
<proteinExistence type="predicted"/>
<reference evidence="1 2" key="1">
    <citation type="submission" date="2011-01" db="EMBL/GenBank/DDBJ databases">
        <authorList>
            <person name="Muzny D."/>
            <person name="Qin X."/>
            <person name="Deng J."/>
            <person name="Jiang H."/>
            <person name="Liu Y."/>
            <person name="Qu J."/>
            <person name="Song X.-Z."/>
            <person name="Zhang L."/>
            <person name="Thornton R."/>
            <person name="Coyle M."/>
            <person name="Francisco L."/>
            <person name="Jackson L."/>
            <person name="Javaid M."/>
            <person name="Korchina V."/>
            <person name="Kovar C."/>
            <person name="Mata R."/>
            <person name="Mathew T."/>
            <person name="Ngo R."/>
            <person name="Nguyen L."/>
            <person name="Nguyen N."/>
            <person name="Okwuonu G."/>
            <person name="Ongeri F."/>
            <person name="Pham C."/>
            <person name="Simmons D."/>
            <person name="Wilczek-Boney K."/>
            <person name="Hale W."/>
            <person name="Jakkamsetti A."/>
            <person name="Pham P."/>
            <person name="Ruth R."/>
            <person name="San Lucas F."/>
            <person name="Warren J."/>
            <person name="Zhang J."/>
            <person name="Zhao Z."/>
            <person name="Zhou C."/>
            <person name="Zhu D."/>
            <person name="Lee S."/>
            <person name="Bess C."/>
            <person name="Blankenburg K."/>
            <person name="Forbes L."/>
            <person name="Fu Q."/>
            <person name="Gubbala S."/>
            <person name="Hirani K."/>
            <person name="Jayaseelan J.C."/>
            <person name="Lara F."/>
            <person name="Munidasa M."/>
            <person name="Palculict T."/>
            <person name="Patil S."/>
            <person name="Pu L.-L."/>
            <person name="Saada N."/>
            <person name="Tang L."/>
            <person name="Weissenberger G."/>
            <person name="Zhu Y."/>
            <person name="Hemphill L."/>
            <person name="Shang Y."/>
            <person name="Youmans B."/>
            <person name="Ayvaz T."/>
            <person name="Ross M."/>
            <person name="Santibanez J."/>
            <person name="Aqrawi P."/>
            <person name="Gross S."/>
            <person name="Joshi V."/>
            <person name="Fowler G."/>
            <person name="Nazareth L."/>
            <person name="Reid J."/>
            <person name="Worley K."/>
            <person name="Petrosino J."/>
            <person name="Highlander S."/>
            <person name="Gibbs R."/>
        </authorList>
    </citation>
    <scope>NUCLEOTIDE SEQUENCE [LARGE SCALE GENOMIC DNA]</scope>
    <source>
        <strain evidence="1 2">ATCC 12755</strain>
    </source>
</reference>
<dbReference type="InterPro" id="IPR014975">
    <property type="entry name" value="DUF1836"/>
</dbReference>
<dbReference type="HOGENOM" id="CLU_085303_1_1_9"/>
<accession>F0EPC6</accession>
<protein>
    <recommendedName>
        <fullName evidence="3">DUF1836 domain-containing protein</fullName>
    </recommendedName>
</protein>
<comment type="caution">
    <text evidence="1">The sequence shown here is derived from an EMBL/GenBank/DDBJ whole genome shotgun (WGS) entry which is preliminary data.</text>
</comment>
<name>F0EPC6_ENTCA</name>
<sequence length="192" mass="21948">MEDDMKKLQADMKNWGNSLLKFHLPRWEELPTLELYMDQVITLIDQYLSPVIQTEKHPLLTSSMVNNYVKKGMIPAPEKKRYNQKHLAFLIAITMLKQVLTIPEIKTGILFQGKAVGIRNAYNVFCEEQEKAIHLVGKEAMGEPEQMASEPIPIELVAMKGATRSFANKLLAEKTIELEVIYLETHKGEAHE</sequence>
<organism evidence="1 2">
    <name type="scientific">Enterococcus casseliflavus ATCC 12755</name>
    <dbReference type="NCBI Taxonomy" id="888066"/>
    <lineage>
        <taxon>Bacteria</taxon>
        <taxon>Bacillati</taxon>
        <taxon>Bacillota</taxon>
        <taxon>Bacilli</taxon>
        <taxon>Lactobacillales</taxon>
        <taxon>Enterococcaceae</taxon>
        <taxon>Enterococcus</taxon>
    </lineage>
</organism>
<evidence type="ECO:0000313" key="1">
    <source>
        <dbReference type="EMBL" id="EGC68151.1"/>
    </source>
</evidence>
<evidence type="ECO:0008006" key="3">
    <source>
        <dbReference type="Google" id="ProtNLM"/>
    </source>
</evidence>
<dbReference type="EMBL" id="AEWT01000031">
    <property type="protein sequence ID" value="EGC68151.1"/>
    <property type="molecule type" value="Genomic_DNA"/>
</dbReference>
<dbReference type="Pfam" id="PF08876">
    <property type="entry name" value="DUF1836"/>
    <property type="match status" value="1"/>
</dbReference>
<dbReference type="Proteomes" id="UP000004835">
    <property type="component" value="Unassembled WGS sequence"/>
</dbReference>
<evidence type="ECO:0000313" key="2">
    <source>
        <dbReference type="Proteomes" id="UP000004835"/>
    </source>
</evidence>